<dbReference type="EMBL" id="LIAE01006743">
    <property type="protein sequence ID" value="PAV85738.1"/>
    <property type="molecule type" value="Genomic_DNA"/>
</dbReference>
<reference evidence="2 3" key="1">
    <citation type="journal article" date="2017" name="Curr. Biol.">
        <title>Genome architecture and evolution of a unichromosomal asexual nematode.</title>
        <authorList>
            <person name="Fradin H."/>
            <person name="Zegar C."/>
            <person name="Gutwein M."/>
            <person name="Lucas J."/>
            <person name="Kovtun M."/>
            <person name="Corcoran D."/>
            <person name="Baugh L.R."/>
            <person name="Kiontke K."/>
            <person name="Gunsalus K."/>
            <person name="Fitch D.H."/>
            <person name="Piano F."/>
        </authorList>
    </citation>
    <scope>NUCLEOTIDE SEQUENCE [LARGE SCALE GENOMIC DNA]</scope>
    <source>
        <strain evidence="2">PF1309</strain>
    </source>
</reference>
<evidence type="ECO:0000313" key="3">
    <source>
        <dbReference type="Proteomes" id="UP000218231"/>
    </source>
</evidence>
<accession>A0A2A2LI27</accession>
<feature type="coiled-coil region" evidence="1">
    <location>
        <begin position="109"/>
        <end position="156"/>
    </location>
</feature>
<name>A0A2A2LI27_9BILA</name>
<dbReference type="AlphaFoldDB" id="A0A2A2LI27"/>
<sequence>MHACINYFIADGEEAFQLLHKTVDWLKLVVYIDHDIAKQLHVSLHEMEQYLKGDYRIHLKEKSHVADHCILWALSDPKDKDFQVLDEFNGKDHTHNYICQQCKFIDDKLEEINNLLVNYKKSRESDKNRPVTESELEELEEKMGSFEDAVANARAMRNHFVRATRSHQSRQHAIKNLKQGWAYMTIDWAQKLDPLYFSETQRDYFGKSGLNIHIVHVLTVDKDGNLARWAFVHFFAGETQDSDCVTAILKHVDELLWMMGIEAYTIRLDNAGCYKASSTIATMFTLQAQKKLKTRIVGFSFSESQFGKSDADRDAAMIKKQSERLRARNKEQH</sequence>
<comment type="caution">
    <text evidence="2">The sequence shown here is derived from an EMBL/GenBank/DDBJ whole genome shotgun (WGS) entry which is preliminary data.</text>
</comment>
<evidence type="ECO:0000313" key="2">
    <source>
        <dbReference type="EMBL" id="PAV85738.1"/>
    </source>
</evidence>
<evidence type="ECO:0000256" key="1">
    <source>
        <dbReference type="SAM" id="Coils"/>
    </source>
</evidence>
<protein>
    <submittedName>
        <fullName evidence="2">Uncharacterized protein</fullName>
    </submittedName>
</protein>
<proteinExistence type="predicted"/>
<dbReference type="STRING" id="2018661.A0A2A2LI27"/>
<gene>
    <name evidence="2" type="ORF">WR25_14786</name>
</gene>
<dbReference type="OrthoDB" id="5877535at2759"/>
<dbReference type="Proteomes" id="UP000218231">
    <property type="component" value="Unassembled WGS sequence"/>
</dbReference>
<keyword evidence="3" id="KW-1185">Reference proteome</keyword>
<keyword evidence="1" id="KW-0175">Coiled coil</keyword>
<organism evidence="2 3">
    <name type="scientific">Diploscapter pachys</name>
    <dbReference type="NCBI Taxonomy" id="2018661"/>
    <lineage>
        <taxon>Eukaryota</taxon>
        <taxon>Metazoa</taxon>
        <taxon>Ecdysozoa</taxon>
        <taxon>Nematoda</taxon>
        <taxon>Chromadorea</taxon>
        <taxon>Rhabditida</taxon>
        <taxon>Rhabditina</taxon>
        <taxon>Rhabditomorpha</taxon>
        <taxon>Rhabditoidea</taxon>
        <taxon>Rhabditidae</taxon>
        <taxon>Diploscapter</taxon>
    </lineage>
</organism>